<evidence type="ECO:0000259" key="5">
    <source>
        <dbReference type="PROSITE" id="PS50977"/>
    </source>
</evidence>
<evidence type="ECO:0000313" key="6">
    <source>
        <dbReference type="EMBL" id="ADD44385.1"/>
    </source>
</evidence>
<evidence type="ECO:0000313" key="7">
    <source>
        <dbReference type="Proteomes" id="UP000000844"/>
    </source>
</evidence>
<dbReference type="Pfam" id="PF00440">
    <property type="entry name" value="TetR_N"/>
    <property type="match status" value="1"/>
</dbReference>
<dbReference type="InterPro" id="IPR009057">
    <property type="entry name" value="Homeodomain-like_sf"/>
</dbReference>
<dbReference type="EMBL" id="CP001778">
    <property type="protein sequence ID" value="ADD44385.1"/>
    <property type="molecule type" value="Genomic_DNA"/>
</dbReference>
<evidence type="ECO:0000256" key="1">
    <source>
        <dbReference type="ARBA" id="ARBA00023015"/>
    </source>
</evidence>
<dbReference type="InterPro" id="IPR001647">
    <property type="entry name" value="HTH_TetR"/>
</dbReference>
<dbReference type="KEGG" id="sna:Snas_4743"/>
<proteinExistence type="predicted"/>
<reference evidence="6 7" key="1">
    <citation type="journal article" date="2009" name="Stand. Genomic Sci.">
        <title>Complete genome sequence of Stackebrandtia nassauensis type strain (LLR-40K-21).</title>
        <authorList>
            <person name="Munk C."/>
            <person name="Lapidus A."/>
            <person name="Copeland A."/>
            <person name="Jando M."/>
            <person name="Mayilraj S."/>
            <person name="Glavina Del Rio T."/>
            <person name="Nolan M."/>
            <person name="Chen F."/>
            <person name="Lucas S."/>
            <person name="Tice H."/>
            <person name="Cheng J.F."/>
            <person name="Han C."/>
            <person name="Detter J.C."/>
            <person name="Bruce D."/>
            <person name="Goodwin L."/>
            <person name="Chain P."/>
            <person name="Pitluck S."/>
            <person name="Goker M."/>
            <person name="Ovchinikova G."/>
            <person name="Pati A."/>
            <person name="Ivanova N."/>
            <person name="Mavromatis K."/>
            <person name="Chen A."/>
            <person name="Palaniappan K."/>
            <person name="Land M."/>
            <person name="Hauser L."/>
            <person name="Chang Y.J."/>
            <person name="Jeffries C.D."/>
            <person name="Bristow J."/>
            <person name="Eisen J.A."/>
            <person name="Markowitz V."/>
            <person name="Hugenholtz P."/>
            <person name="Kyrpides N.C."/>
            <person name="Klenk H.P."/>
        </authorList>
    </citation>
    <scope>NUCLEOTIDE SEQUENCE [LARGE SCALE GENOMIC DNA]</scope>
    <source>
        <strain evidence="7">DSM 44728 / CIP 108903 / NRRL B-16338 / NBRC 102104 / LLR-40K-21</strain>
    </source>
</reference>
<gene>
    <name evidence="6" type="ordered locus">Snas_4743</name>
</gene>
<keyword evidence="7" id="KW-1185">Reference proteome</keyword>
<dbReference type="AlphaFoldDB" id="D3Q7P3"/>
<accession>D3Q7P3</accession>
<dbReference type="SUPFAM" id="SSF48498">
    <property type="entry name" value="Tetracyclin repressor-like, C-terminal domain"/>
    <property type="match status" value="1"/>
</dbReference>
<dbReference type="PRINTS" id="PR00455">
    <property type="entry name" value="HTHTETR"/>
</dbReference>
<keyword evidence="1" id="KW-0805">Transcription regulation</keyword>
<dbReference type="PROSITE" id="PS50977">
    <property type="entry name" value="HTH_TETR_2"/>
    <property type="match status" value="1"/>
</dbReference>
<keyword evidence="2 4" id="KW-0238">DNA-binding</keyword>
<dbReference type="GO" id="GO:0000976">
    <property type="term" value="F:transcription cis-regulatory region binding"/>
    <property type="evidence" value="ECO:0007669"/>
    <property type="project" value="TreeGrafter"/>
</dbReference>
<sequence length="213" mass="23341">MTTEAKPLRRDAARNRDKLRAAASEVFTAKGLDASLEEIAKHAKVSIGTLYNHFPTREALFDAIFPERVEATEALAREALTADDAWDGFAGYLEGLFDMLAADRGLRHVMTREYPAAEALTEACHRGFAATEAIVLRARESGSLRTDFEMSDLASVLWAMAHIIDTTADVAPGAWRRFLAFILDGLRSEAAHPIAVEAMRPEQIVEALLGPSD</sequence>
<dbReference type="PANTHER" id="PTHR30055:SF234">
    <property type="entry name" value="HTH-TYPE TRANSCRIPTIONAL REGULATOR BETI"/>
    <property type="match status" value="1"/>
</dbReference>
<dbReference type="PANTHER" id="PTHR30055">
    <property type="entry name" value="HTH-TYPE TRANSCRIPTIONAL REGULATOR RUTR"/>
    <property type="match status" value="1"/>
</dbReference>
<dbReference type="OrthoDB" id="3192968at2"/>
<dbReference type="STRING" id="446470.Snas_4743"/>
<dbReference type="InterPro" id="IPR049445">
    <property type="entry name" value="TetR_SbtR-like_C"/>
</dbReference>
<dbReference type="RefSeq" id="WP_013019956.1">
    <property type="nucleotide sequence ID" value="NC_013947.1"/>
</dbReference>
<dbReference type="SUPFAM" id="SSF46689">
    <property type="entry name" value="Homeodomain-like"/>
    <property type="match status" value="1"/>
</dbReference>
<dbReference type="Gene3D" id="1.10.357.10">
    <property type="entry name" value="Tetracycline Repressor, domain 2"/>
    <property type="match status" value="1"/>
</dbReference>
<evidence type="ECO:0000256" key="4">
    <source>
        <dbReference type="PROSITE-ProRule" id="PRU00335"/>
    </source>
</evidence>
<dbReference type="eggNOG" id="COG1309">
    <property type="taxonomic scope" value="Bacteria"/>
</dbReference>
<evidence type="ECO:0000256" key="2">
    <source>
        <dbReference type="ARBA" id="ARBA00023125"/>
    </source>
</evidence>
<evidence type="ECO:0000256" key="3">
    <source>
        <dbReference type="ARBA" id="ARBA00023163"/>
    </source>
</evidence>
<name>D3Q7P3_STANL</name>
<dbReference type="InterPro" id="IPR036271">
    <property type="entry name" value="Tet_transcr_reg_TetR-rel_C_sf"/>
</dbReference>
<keyword evidence="3" id="KW-0804">Transcription</keyword>
<dbReference type="Proteomes" id="UP000000844">
    <property type="component" value="Chromosome"/>
</dbReference>
<protein>
    <submittedName>
        <fullName evidence="6">Transcriptional regulator, TetR family</fullName>
    </submittedName>
</protein>
<dbReference type="InterPro" id="IPR050109">
    <property type="entry name" value="HTH-type_TetR-like_transc_reg"/>
</dbReference>
<feature type="domain" description="HTH tetR-type" evidence="5">
    <location>
        <begin position="13"/>
        <end position="72"/>
    </location>
</feature>
<dbReference type="HOGENOM" id="CLU_069356_17_0_11"/>
<feature type="DNA-binding region" description="H-T-H motif" evidence="4">
    <location>
        <begin position="35"/>
        <end position="54"/>
    </location>
</feature>
<dbReference type="GO" id="GO:0003700">
    <property type="term" value="F:DNA-binding transcription factor activity"/>
    <property type="evidence" value="ECO:0007669"/>
    <property type="project" value="TreeGrafter"/>
</dbReference>
<organism evidence="6 7">
    <name type="scientific">Stackebrandtia nassauensis (strain DSM 44728 / CIP 108903 / NRRL B-16338 / NBRC 102104 / LLR-40K-21)</name>
    <dbReference type="NCBI Taxonomy" id="446470"/>
    <lineage>
        <taxon>Bacteria</taxon>
        <taxon>Bacillati</taxon>
        <taxon>Actinomycetota</taxon>
        <taxon>Actinomycetes</taxon>
        <taxon>Glycomycetales</taxon>
        <taxon>Glycomycetaceae</taxon>
        <taxon>Stackebrandtia</taxon>
    </lineage>
</organism>
<dbReference type="Pfam" id="PF21597">
    <property type="entry name" value="TetR_C_43"/>
    <property type="match status" value="1"/>
</dbReference>